<name>A0ABR6NFF3_9SPHN</name>
<dbReference type="PANTHER" id="PTHR42756">
    <property type="entry name" value="TRANSCRIPTIONAL REGULATOR, MARR"/>
    <property type="match status" value="1"/>
</dbReference>
<dbReference type="PROSITE" id="PS50995">
    <property type="entry name" value="HTH_MARR_2"/>
    <property type="match status" value="1"/>
</dbReference>
<evidence type="ECO:0000256" key="1">
    <source>
        <dbReference type="ARBA" id="ARBA00023015"/>
    </source>
</evidence>
<dbReference type="Pfam" id="PF12802">
    <property type="entry name" value="MarR_2"/>
    <property type="match status" value="1"/>
</dbReference>
<dbReference type="InterPro" id="IPR036390">
    <property type="entry name" value="WH_DNA-bd_sf"/>
</dbReference>
<dbReference type="SMART" id="SM00347">
    <property type="entry name" value="HTH_MARR"/>
    <property type="match status" value="2"/>
</dbReference>
<keyword evidence="1" id="KW-0805">Transcription regulation</keyword>
<keyword evidence="3" id="KW-0804">Transcription</keyword>
<comment type="caution">
    <text evidence="5">The sequence shown here is derived from an EMBL/GenBank/DDBJ whole genome shotgun (WGS) entry which is preliminary data.</text>
</comment>
<dbReference type="RefSeq" id="WP_184150685.1">
    <property type="nucleotide sequence ID" value="NZ_JACHKA010000001.1"/>
</dbReference>
<dbReference type="Proteomes" id="UP001138540">
    <property type="component" value="Unassembled WGS sequence"/>
</dbReference>
<dbReference type="Pfam" id="PF01047">
    <property type="entry name" value="MarR"/>
    <property type="match status" value="1"/>
</dbReference>
<dbReference type="GO" id="GO:0003677">
    <property type="term" value="F:DNA binding"/>
    <property type="evidence" value="ECO:0007669"/>
    <property type="project" value="UniProtKB-KW"/>
</dbReference>
<evidence type="ECO:0000313" key="5">
    <source>
        <dbReference type="EMBL" id="MBB5984939.1"/>
    </source>
</evidence>
<organism evidence="5 6">
    <name type="scientific">Sphingobium lignivorans</name>
    <dbReference type="NCBI Taxonomy" id="2735886"/>
    <lineage>
        <taxon>Bacteria</taxon>
        <taxon>Pseudomonadati</taxon>
        <taxon>Pseudomonadota</taxon>
        <taxon>Alphaproteobacteria</taxon>
        <taxon>Sphingomonadales</taxon>
        <taxon>Sphingomonadaceae</taxon>
        <taxon>Sphingobium</taxon>
    </lineage>
</organism>
<dbReference type="SUPFAM" id="SSF46785">
    <property type="entry name" value="Winged helix' DNA-binding domain"/>
    <property type="match status" value="2"/>
</dbReference>
<dbReference type="InterPro" id="IPR036388">
    <property type="entry name" value="WH-like_DNA-bd_sf"/>
</dbReference>
<gene>
    <name evidence="5" type="ORF">HNP60_000913</name>
</gene>
<feature type="domain" description="HTH marR-type" evidence="4">
    <location>
        <begin position="153"/>
        <end position="314"/>
    </location>
</feature>
<dbReference type="EMBL" id="JACHKA010000001">
    <property type="protein sequence ID" value="MBB5984939.1"/>
    <property type="molecule type" value="Genomic_DNA"/>
</dbReference>
<dbReference type="InterPro" id="IPR000835">
    <property type="entry name" value="HTH_MarR-typ"/>
</dbReference>
<evidence type="ECO:0000256" key="2">
    <source>
        <dbReference type="ARBA" id="ARBA00023125"/>
    </source>
</evidence>
<evidence type="ECO:0000313" key="6">
    <source>
        <dbReference type="Proteomes" id="UP001138540"/>
    </source>
</evidence>
<evidence type="ECO:0000259" key="4">
    <source>
        <dbReference type="PROSITE" id="PS50995"/>
    </source>
</evidence>
<keyword evidence="6" id="KW-1185">Reference proteome</keyword>
<dbReference type="Gene3D" id="1.10.10.10">
    <property type="entry name" value="Winged helix-like DNA-binding domain superfamily/Winged helix DNA-binding domain"/>
    <property type="match status" value="2"/>
</dbReference>
<sequence length="329" mass="35812">MARAGGQVDIMASGPCRPEAVRRVPIEEVMRIFVRKAGFLLNRIDQIANALYGSLAEGRETLAQAEMLLAIEAGTARDQVGLARTCGIDTSTTAIILDNLEMTGLVERVQDQRDRRRSLPVLTAQGRQRMPAVRAAFAALQEVMLAGLDGPGRALLVEQLGRIARDGDAVAPRWDVATSPFADAPSLLCRRALQICNAHFQACVSPLHVTLRQFSALIILHLHPGLSQVEYARVYGLDPSTCAIVLKKLASRGLLRAARSVEDRRKTLYETTQAGRDYAAAIQPAADESEERMLASFAPADRAALRASLQAIVREHSAGLRYPGCLPWE</sequence>
<proteinExistence type="predicted"/>
<keyword evidence="2 5" id="KW-0238">DNA-binding</keyword>
<reference evidence="5 6" key="1">
    <citation type="submission" date="2020-08" db="EMBL/GenBank/DDBJ databases">
        <title>Exploring microbial biodiversity for novel pathways involved in the catabolism of aromatic compounds derived from lignin.</title>
        <authorList>
            <person name="Elkins J."/>
        </authorList>
    </citation>
    <scope>NUCLEOTIDE SEQUENCE [LARGE SCALE GENOMIC DNA]</scope>
    <source>
        <strain evidence="5 6">B1D3A</strain>
    </source>
</reference>
<dbReference type="PANTHER" id="PTHR42756:SF1">
    <property type="entry name" value="TRANSCRIPTIONAL REPRESSOR OF EMRAB OPERON"/>
    <property type="match status" value="1"/>
</dbReference>
<evidence type="ECO:0000256" key="3">
    <source>
        <dbReference type="ARBA" id="ARBA00023163"/>
    </source>
</evidence>
<accession>A0ABR6NFF3</accession>
<protein>
    <submittedName>
        <fullName evidence="5">DNA-binding MarR family transcriptional regulator</fullName>
    </submittedName>
</protein>